<reference evidence="4 5" key="1">
    <citation type="submission" date="2024-03" db="EMBL/GenBank/DDBJ databases">
        <title>The Acrasis kona genome and developmental transcriptomes reveal deep origins of eukaryotic multicellular pathways.</title>
        <authorList>
            <person name="Sheikh S."/>
            <person name="Fu C.-J."/>
            <person name="Brown M.W."/>
            <person name="Baldauf S.L."/>
        </authorList>
    </citation>
    <scope>NUCLEOTIDE SEQUENCE [LARGE SCALE GENOMIC DNA]</scope>
    <source>
        <strain evidence="4 5">ATCC MYA-3509</strain>
    </source>
</reference>
<dbReference type="GO" id="GO:0005759">
    <property type="term" value="C:mitochondrial matrix"/>
    <property type="evidence" value="ECO:0007669"/>
    <property type="project" value="TreeGrafter"/>
</dbReference>
<name>A0AAW2YKD0_9EUKA</name>
<keyword evidence="5" id="KW-1185">Reference proteome</keyword>
<sequence>MSRRLIPLFDRVLVKRIKLDVKPAQIGGVFIPESAAKNTGDNATGEVIAVGDGIEDKKATLKIGDKVLLPNYAGAPIKFSGEEYDMYREDEILAKIEN</sequence>
<dbReference type="PRINTS" id="PR00297">
    <property type="entry name" value="CHAPERONIN10"/>
</dbReference>
<evidence type="ECO:0000313" key="5">
    <source>
        <dbReference type="Proteomes" id="UP001431209"/>
    </source>
</evidence>
<dbReference type="EMBL" id="JAOPGA020000167">
    <property type="protein sequence ID" value="KAL0477376.1"/>
    <property type="molecule type" value="Genomic_DNA"/>
</dbReference>
<protein>
    <submittedName>
        <fullName evidence="4">Mitochondrial heat shock protein HSP10</fullName>
    </submittedName>
</protein>
<dbReference type="GO" id="GO:0046872">
    <property type="term" value="F:metal ion binding"/>
    <property type="evidence" value="ECO:0007669"/>
    <property type="project" value="TreeGrafter"/>
</dbReference>
<dbReference type="GO" id="GO:0044183">
    <property type="term" value="F:protein folding chaperone"/>
    <property type="evidence" value="ECO:0007669"/>
    <property type="project" value="InterPro"/>
</dbReference>
<comment type="caution">
    <text evidence="4">The sequence shown here is derived from an EMBL/GenBank/DDBJ whole genome shotgun (WGS) entry which is preliminary data.</text>
</comment>
<dbReference type="Gene3D" id="2.30.33.40">
    <property type="entry name" value="GroES chaperonin"/>
    <property type="match status" value="1"/>
</dbReference>
<dbReference type="GO" id="GO:0051082">
    <property type="term" value="F:unfolded protein binding"/>
    <property type="evidence" value="ECO:0007669"/>
    <property type="project" value="TreeGrafter"/>
</dbReference>
<dbReference type="HAMAP" id="MF_00580">
    <property type="entry name" value="CH10"/>
    <property type="match status" value="1"/>
</dbReference>
<organism evidence="4 5">
    <name type="scientific">Acrasis kona</name>
    <dbReference type="NCBI Taxonomy" id="1008807"/>
    <lineage>
        <taxon>Eukaryota</taxon>
        <taxon>Discoba</taxon>
        <taxon>Heterolobosea</taxon>
        <taxon>Tetramitia</taxon>
        <taxon>Eutetramitia</taxon>
        <taxon>Acrasidae</taxon>
        <taxon>Acrasis</taxon>
    </lineage>
</organism>
<evidence type="ECO:0000256" key="1">
    <source>
        <dbReference type="ARBA" id="ARBA00006975"/>
    </source>
</evidence>
<dbReference type="SUPFAM" id="SSF50129">
    <property type="entry name" value="GroES-like"/>
    <property type="match status" value="1"/>
</dbReference>
<accession>A0AAW2YKD0</accession>
<dbReference type="PANTHER" id="PTHR10772:SF0">
    <property type="entry name" value="10 KDA HEAT SHOCK PROTEIN, MITOCHONDRIAL"/>
    <property type="match status" value="1"/>
</dbReference>
<dbReference type="SMART" id="SM00883">
    <property type="entry name" value="Cpn10"/>
    <property type="match status" value="1"/>
</dbReference>
<evidence type="ECO:0000256" key="2">
    <source>
        <dbReference type="ARBA" id="ARBA00023186"/>
    </source>
</evidence>
<evidence type="ECO:0000256" key="3">
    <source>
        <dbReference type="RuleBase" id="RU003479"/>
    </source>
</evidence>
<dbReference type="GO" id="GO:0005524">
    <property type="term" value="F:ATP binding"/>
    <property type="evidence" value="ECO:0007669"/>
    <property type="project" value="InterPro"/>
</dbReference>
<keyword evidence="4" id="KW-0346">Stress response</keyword>
<evidence type="ECO:0000313" key="4">
    <source>
        <dbReference type="EMBL" id="KAL0477376.1"/>
    </source>
</evidence>
<gene>
    <name evidence="4" type="ORF">AKO1_005807</name>
</gene>
<dbReference type="CDD" id="cd00320">
    <property type="entry name" value="cpn10"/>
    <property type="match status" value="1"/>
</dbReference>
<proteinExistence type="inferred from homology"/>
<dbReference type="InterPro" id="IPR020818">
    <property type="entry name" value="Chaperonin_GroES"/>
</dbReference>
<comment type="similarity">
    <text evidence="1 3">Belongs to the GroES chaperonin family.</text>
</comment>
<dbReference type="Pfam" id="PF00166">
    <property type="entry name" value="Cpn10"/>
    <property type="match status" value="1"/>
</dbReference>
<dbReference type="InterPro" id="IPR037124">
    <property type="entry name" value="Chaperonin_GroES_sf"/>
</dbReference>
<dbReference type="AlphaFoldDB" id="A0AAW2YKD0"/>
<dbReference type="Proteomes" id="UP001431209">
    <property type="component" value="Unassembled WGS sequence"/>
</dbReference>
<dbReference type="GO" id="GO:0051087">
    <property type="term" value="F:protein-folding chaperone binding"/>
    <property type="evidence" value="ECO:0007669"/>
    <property type="project" value="TreeGrafter"/>
</dbReference>
<dbReference type="InterPro" id="IPR011032">
    <property type="entry name" value="GroES-like_sf"/>
</dbReference>
<dbReference type="PANTHER" id="PTHR10772">
    <property type="entry name" value="10 KDA HEAT SHOCK PROTEIN"/>
    <property type="match status" value="1"/>
</dbReference>
<keyword evidence="2 3" id="KW-0143">Chaperone</keyword>